<dbReference type="EMBL" id="BKCJ011304952">
    <property type="protein sequence ID" value="GFD18069.1"/>
    <property type="molecule type" value="Genomic_DNA"/>
</dbReference>
<gene>
    <name evidence="2" type="ORF">Tci_890038</name>
</gene>
<feature type="compositionally biased region" description="Polar residues" evidence="1">
    <location>
        <begin position="34"/>
        <end position="51"/>
    </location>
</feature>
<dbReference type="AlphaFoldDB" id="A0A699U9I8"/>
<comment type="caution">
    <text evidence="2">The sequence shown here is derived from an EMBL/GenBank/DDBJ whole genome shotgun (WGS) entry which is preliminary data.</text>
</comment>
<protein>
    <submittedName>
        <fullName evidence="2">Uncharacterized protein</fullName>
    </submittedName>
</protein>
<accession>A0A699U9I8</accession>
<feature type="compositionally biased region" description="Pro residues" evidence="1">
    <location>
        <begin position="24"/>
        <end position="33"/>
    </location>
</feature>
<reference evidence="2" key="1">
    <citation type="journal article" date="2019" name="Sci. Rep.">
        <title>Draft genome of Tanacetum cinerariifolium, the natural source of mosquito coil.</title>
        <authorList>
            <person name="Yamashiro T."/>
            <person name="Shiraishi A."/>
            <person name="Satake H."/>
            <person name="Nakayama K."/>
        </authorList>
    </citation>
    <scope>NUCLEOTIDE SEQUENCE</scope>
</reference>
<feature type="region of interest" description="Disordered" evidence="1">
    <location>
        <begin position="1"/>
        <end position="53"/>
    </location>
</feature>
<sequence length="84" mass="8981">MSIHIGESRYTSARSPGASGSSQVPPPPPPPPSINQEGQSHGSTTPSSSKTAALAEYKDWTMNDTRIRLSISSTPKDLHMDDDM</sequence>
<organism evidence="2">
    <name type="scientific">Tanacetum cinerariifolium</name>
    <name type="common">Dalmatian daisy</name>
    <name type="synonym">Chrysanthemum cinerariifolium</name>
    <dbReference type="NCBI Taxonomy" id="118510"/>
    <lineage>
        <taxon>Eukaryota</taxon>
        <taxon>Viridiplantae</taxon>
        <taxon>Streptophyta</taxon>
        <taxon>Embryophyta</taxon>
        <taxon>Tracheophyta</taxon>
        <taxon>Spermatophyta</taxon>
        <taxon>Magnoliopsida</taxon>
        <taxon>eudicotyledons</taxon>
        <taxon>Gunneridae</taxon>
        <taxon>Pentapetalae</taxon>
        <taxon>asterids</taxon>
        <taxon>campanulids</taxon>
        <taxon>Asterales</taxon>
        <taxon>Asteraceae</taxon>
        <taxon>Asteroideae</taxon>
        <taxon>Anthemideae</taxon>
        <taxon>Anthemidinae</taxon>
        <taxon>Tanacetum</taxon>
    </lineage>
</organism>
<evidence type="ECO:0000256" key="1">
    <source>
        <dbReference type="SAM" id="MobiDB-lite"/>
    </source>
</evidence>
<feature type="compositionally biased region" description="Polar residues" evidence="1">
    <location>
        <begin position="9"/>
        <end position="23"/>
    </location>
</feature>
<name>A0A699U9I8_TANCI</name>
<evidence type="ECO:0000313" key="2">
    <source>
        <dbReference type="EMBL" id="GFD18069.1"/>
    </source>
</evidence>
<feature type="non-terminal residue" evidence="2">
    <location>
        <position position="84"/>
    </location>
</feature>
<proteinExistence type="predicted"/>